<dbReference type="InterPro" id="IPR013094">
    <property type="entry name" value="AB_hydrolase_3"/>
</dbReference>
<organism evidence="3 4">
    <name type="scientific">Rhodovulum adriaticum</name>
    <name type="common">Rhodopseudomonas adriatica</name>
    <dbReference type="NCBI Taxonomy" id="35804"/>
    <lineage>
        <taxon>Bacteria</taxon>
        <taxon>Pseudomonadati</taxon>
        <taxon>Pseudomonadota</taxon>
        <taxon>Alphaproteobacteria</taxon>
        <taxon>Rhodobacterales</taxon>
        <taxon>Paracoccaceae</taxon>
        <taxon>Rhodovulum</taxon>
    </lineage>
</organism>
<dbReference type="Gene3D" id="3.40.50.1820">
    <property type="entry name" value="alpha/beta hydrolase"/>
    <property type="match status" value="1"/>
</dbReference>
<name>A0A4R2NZG4_RHOAD</name>
<evidence type="ECO:0000313" key="4">
    <source>
        <dbReference type="Proteomes" id="UP000295733"/>
    </source>
</evidence>
<dbReference type="InterPro" id="IPR029058">
    <property type="entry name" value="AB_hydrolase_fold"/>
</dbReference>
<proteinExistence type="predicted"/>
<accession>A0A4R2NZG4</accession>
<dbReference type="SUPFAM" id="SSF53474">
    <property type="entry name" value="alpha/beta-Hydrolases"/>
    <property type="match status" value="1"/>
</dbReference>
<dbReference type="GO" id="GO:0016787">
    <property type="term" value="F:hydrolase activity"/>
    <property type="evidence" value="ECO:0007669"/>
    <property type="project" value="UniProtKB-KW"/>
</dbReference>
<reference evidence="3 4" key="1">
    <citation type="submission" date="2019-03" db="EMBL/GenBank/DDBJ databases">
        <title>Genomic Encyclopedia of Type Strains, Phase IV (KMG-IV): sequencing the most valuable type-strain genomes for metagenomic binning, comparative biology and taxonomic classification.</title>
        <authorList>
            <person name="Goeker M."/>
        </authorList>
    </citation>
    <scope>NUCLEOTIDE SEQUENCE [LARGE SCALE GENOMIC DNA]</scope>
    <source>
        <strain evidence="3 4">DSM 2781</strain>
    </source>
</reference>
<comment type="caution">
    <text evidence="3">The sequence shown here is derived from an EMBL/GenBank/DDBJ whole genome shotgun (WGS) entry which is preliminary data.</text>
</comment>
<keyword evidence="4" id="KW-1185">Reference proteome</keyword>
<protein>
    <submittedName>
        <fullName evidence="3">Alpha/beta hydrolase family protein</fullName>
    </submittedName>
</protein>
<dbReference type="Proteomes" id="UP000295733">
    <property type="component" value="Unassembled WGS sequence"/>
</dbReference>
<evidence type="ECO:0000256" key="1">
    <source>
        <dbReference type="ARBA" id="ARBA00022801"/>
    </source>
</evidence>
<dbReference type="AlphaFoldDB" id="A0A4R2NZG4"/>
<dbReference type="PANTHER" id="PTHR48081">
    <property type="entry name" value="AB HYDROLASE SUPERFAMILY PROTEIN C4A8.06C"/>
    <property type="match status" value="1"/>
</dbReference>
<evidence type="ECO:0000313" key="3">
    <source>
        <dbReference type="EMBL" id="TCP27148.1"/>
    </source>
</evidence>
<gene>
    <name evidence="3" type="ORF">EV656_10151</name>
</gene>
<feature type="domain" description="Alpha/beta hydrolase fold-3" evidence="2">
    <location>
        <begin position="70"/>
        <end position="181"/>
    </location>
</feature>
<dbReference type="Pfam" id="PF07859">
    <property type="entry name" value="Abhydrolase_3"/>
    <property type="match status" value="1"/>
</dbReference>
<dbReference type="PANTHER" id="PTHR48081:SF33">
    <property type="entry name" value="KYNURENINE FORMAMIDASE"/>
    <property type="match status" value="1"/>
</dbReference>
<keyword evidence="1 3" id="KW-0378">Hydrolase</keyword>
<sequence>MSRHEDGIDWDDAYANAAHIPGAADYPPRWAAQAAAFRAQARGECDLPYGAHPRQRFDLFLPPAAARGVVVFVHGGYWLRFDKSVWSHLAAGPLARGWAVAMPSYRLAPEAPIAEITLDIAGALTVMARLARGPLVLSGHSAGGHLVARMICDDIELPPQVAGRIARVVPISPLSDLRPLLRTQMNAAFGLDVAAASAESPVCHIPRDDVPVTAWVGGGELPAFLDQARWLARAWPGTALHVESGRHHFDVIDGLAQADSPLTAALLDGFAD</sequence>
<dbReference type="RefSeq" id="WP_207287020.1">
    <property type="nucleotide sequence ID" value="NZ_NRRP01000001.1"/>
</dbReference>
<evidence type="ECO:0000259" key="2">
    <source>
        <dbReference type="Pfam" id="PF07859"/>
    </source>
</evidence>
<dbReference type="InterPro" id="IPR050300">
    <property type="entry name" value="GDXG_lipolytic_enzyme"/>
</dbReference>
<dbReference type="EMBL" id="SLXL01000001">
    <property type="protein sequence ID" value="TCP27148.1"/>
    <property type="molecule type" value="Genomic_DNA"/>
</dbReference>